<dbReference type="Pfam" id="PF14040">
    <property type="entry name" value="DNase_NucA_NucB"/>
    <property type="match status" value="1"/>
</dbReference>
<dbReference type="InterPro" id="IPR029476">
    <property type="entry name" value="DNase_NucA_NucB"/>
</dbReference>
<sequence>MHSIAALAFLASSCLVMVQSTAVPANLERRSVTKLMIFDCVNDGLGDVCDNMCFGANCQGWGDSFVWDKPSKSTASKRSTKAGCGSGNHCSKAPYGSAYQCDEYPFKSVEESDKGGQVNRCVKSGYNNAQSQVIRNFYNSYAGFKGKGCDKTAPCDFAVVFANAGNIGYCNITPNCKNDGNEYTKDGKVPDPKKREAPTGPVGGYYKLASGDVVYAPTGAEVGAMAYRTVRKNETLYHEYNRNHEYSEHQGYEQYDYMMDNLELAEDVVVAIVDGPQGSASSAMNGTAQNITKRDY</sequence>
<name>A0A4U0Y0V6_9PEZI</name>
<feature type="chain" id="PRO_5020230277" description="Deoxyribonuclease NucA/NucB domain-containing protein" evidence="1">
    <location>
        <begin position="21"/>
        <end position="296"/>
    </location>
</feature>
<organism evidence="3 4">
    <name type="scientific">Cryomyces minteri</name>
    <dbReference type="NCBI Taxonomy" id="331657"/>
    <lineage>
        <taxon>Eukaryota</taxon>
        <taxon>Fungi</taxon>
        <taxon>Dikarya</taxon>
        <taxon>Ascomycota</taxon>
        <taxon>Pezizomycotina</taxon>
        <taxon>Dothideomycetes</taxon>
        <taxon>Dothideomycetes incertae sedis</taxon>
        <taxon>Cryomyces</taxon>
    </lineage>
</organism>
<keyword evidence="1" id="KW-0732">Signal</keyword>
<evidence type="ECO:0000313" key="3">
    <source>
        <dbReference type="EMBL" id="TKA82356.1"/>
    </source>
</evidence>
<evidence type="ECO:0000313" key="4">
    <source>
        <dbReference type="Proteomes" id="UP000308768"/>
    </source>
</evidence>
<dbReference type="STRING" id="331657.A0A4U0Y0V6"/>
<evidence type="ECO:0000259" key="2">
    <source>
        <dbReference type="Pfam" id="PF14040"/>
    </source>
</evidence>
<accession>A0A4U0Y0V6</accession>
<reference evidence="3 4" key="1">
    <citation type="submission" date="2017-03" db="EMBL/GenBank/DDBJ databases">
        <title>Genomes of endolithic fungi from Antarctica.</title>
        <authorList>
            <person name="Coleine C."/>
            <person name="Masonjones S."/>
            <person name="Stajich J.E."/>
        </authorList>
    </citation>
    <scope>NUCLEOTIDE SEQUENCE [LARGE SCALE GENOMIC DNA]</scope>
    <source>
        <strain evidence="3 4">CCFEE 5187</strain>
    </source>
</reference>
<protein>
    <recommendedName>
        <fullName evidence="2">Deoxyribonuclease NucA/NucB domain-containing protein</fullName>
    </recommendedName>
</protein>
<dbReference type="Proteomes" id="UP000308768">
    <property type="component" value="Unassembled WGS sequence"/>
</dbReference>
<proteinExistence type="predicted"/>
<evidence type="ECO:0000256" key="1">
    <source>
        <dbReference type="SAM" id="SignalP"/>
    </source>
</evidence>
<keyword evidence="4" id="KW-1185">Reference proteome</keyword>
<feature type="signal peptide" evidence="1">
    <location>
        <begin position="1"/>
        <end position="20"/>
    </location>
</feature>
<comment type="caution">
    <text evidence="3">The sequence shown here is derived from an EMBL/GenBank/DDBJ whole genome shotgun (WGS) entry which is preliminary data.</text>
</comment>
<dbReference type="AlphaFoldDB" id="A0A4U0Y0V6"/>
<feature type="domain" description="Deoxyribonuclease NucA/NucB" evidence="2">
    <location>
        <begin position="52"/>
        <end position="141"/>
    </location>
</feature>
<dbReference type="EMBL" id="NAJN01000002">
    <property type="protein sequence ID" value="TKA82356.1"/>
    <property type="molecule type" value="Genomic_DNA"/>
</dbReference>
<dbReference type="OrthoDB" id="3905481at2759"/>
<gene>
    <name evidence="3" type="ORF">B0A49_00097</name>
</gene>